<dbReference type="GO" id="GO:0022857">
    <property type="term" value="F:transmembrane transporter activity"/>
    <property type="evidence" value="ECO:0007669"/>
    <property type="project" value="TreeGrafter"/>
</dbReference>
<dbReference type="PROSITE" id="PS00211">
    <property type="entry name" value="ABC_TRANSPORTER_1"/>
    <property type="match status" value="1"/>
</dbReference>
<protein>
    <recommendedName>
        <fullName evidence="3">ABC transporter domain-containing protein</fullName>
    </recommendedName>
</protein>
<name>A0A2G5K5I4_9RHOB</name>
<evidence type="ECO:0000313" key="5">
    <source>
        <dbReference type="Proteomes" id="UP000231516"/>
    </source>
</evidence>
<dbReference type="GO" id="GO:0005886">
    <property type="term" value="C:plasma membrane"/>
    <property type="evidence" value="ECO:0007669"/>
    <property type="project" value="TreeGrafter"/>
</dbReference>
<dbReference type="AlphaFoldDB" id="A0A2G5K5I4"/>
<evidence type="ECO:0000259" key="3">
    <source>
        <dbReference type="PROSITE" id="PS50893"/>
    </source>
</evidence>
<dbReference type="Pfam" id="PF00005">
    <property type="entry name" value="ABC_tran"/>
    <property type="match status" value="1"/>
</dbReference>
<dbReference type="InterPro" id="IPR027417">
    <property type="entry name" value="P-loop_NTPase"/>
</dbReference>
<dbReference type="PROSITE" id="PS50893">
    <property type="entry name" value="ABC_TRANSPORTER_2"/>
    <property type="match status" value="1"/>
</dbReference>
<gene>
    <name evidence="4" type="ORF">BFP76_02585</name>
</gene>
<dbReference type="InterPro" id="IPR015854">
    <property type="entry name" value="ABC_transpr_LolD-like"/>
</dbReference>
<dbReference type="OrthoDB" id="9802264at2"/>
<dbReference type="PANTHER" id="PTHR24220">
    <property type="entry name" value="IMPORT ATP-BINDING PROTEIN"/>
    <property type="match status" value="1"/>
</dbReference>
<dbReference type="Gene3D" id="3.40.50.300">
    <property type="entry name" value="P-loop containing nucleotide triphosphate hydrolases"/>
    <property type="match status" value="1"/>
</dbReference>
<evidence type="ECO:0000256" key="2">
    <source>
        <dbReference type="ARBA" id="ARBA00022840"/>
    </source>
</evidence>
<accession>A0A2G5K5I4</accession>
<dbReference type="InterPro" id="IPR017871">
    <property type="entry name" value="ABC_transporter-like_CS"/>
</dbReference>
<comment type="caution">
    <text evidence="4">The sequence shown here is derived from an EMBL/GenBank/DDBJ whole genome shotgun (WGS) entry which is preliminary data.</text>
</comment>
<dbReference type="InterPro" id="IPR003593">
    <property type="entry name" value="AAA+_ATPase"/>
</dbReference>
<dbReference type="RefSeq" id="WP_099592417.1">
    <property type="nucleotide sequence ID" value="NZ_MDGM01000012.1"/>
</dbReference>
<dbReference type="GO" id="GO:0016887">
    <property type="term" value="F:ATP hydrolysis activity"/>
    <property type="evidence" value="ECO:0007669"/>
    <property type="project" value="InterPro"/>
</dbReference>
<dbReference type="SMART" id="SM00382">
    <property type="entry name" value="AAA"/>
    <property type="match status" value="1"/>
</dbReference>
<dbReference type="GO" id="GO:0005524">
    <property type="term" value="F:ATP binding"/>
    <property type="evidence" value="ECO:0007669"/>
    <property type="project" value="UniProtKB-KW"/>
</dbReference>
<reference evidence="4 5" key="1">
    <citation type="submission" date="2016-08" db="EMBL/GenBank/DDBJ databases">
        <title>Draft genome of Amylibacter sp. strain 4G11.</title>
        <authorList>
            <person name="Wong S.-K."/>
            <person name="Hamasaki K."/>
            <person name="Yoshizawa S."/>
        </authorList>
    </citation>
    <scope>NUCLEOTIDE SEQUENCE [LARGE SCALE GENOMIC DNA]</scope>
    <source>
        <strain evidence="4 5">4G11</strain>
    </source>
</reference>
<sequence length="233" mass="25410">MTLIVFHKTTYDADGQSLVGPLNITLDATGVTALLGHNGAGKSLFLQLAHGMLRPTDGRVEIDGQDVRETRRSRGFIFQNNVLMRRSVAQNVAFALATSNMSASQKSERVDELLAMVQLRDRADQPAALLSGGEAQRMALARALINEPNVVMMDEPTSSMDPSATAQFEAIVTAVKSAGVGFIWATHDRAQAQRCADQVIFMEQGKICEDSSAEDFFRMTRSDAAKRYLNGEI</sequence>
<keyword evidence="2" id="KW-0067">ATP-binding</keyword>
<dbReference type="Proteomes" id="UP000231516">
    <property type="component" value="Unassembled WGS sequence"/>
</dbReference>
<dbReference type="EMBL" id="MDGM01000012">
    <property type="protein sequence ID" value="PIB24140.1"/>
    <property type="molecule type" value="Genomic_DNA"/>
</dbReference>
<dbReference type="InterPro" id="IPR003439">
    <property type="entry name" value="ABC_transporter-like_ATP-bd"/>
</dbReference>
<keyword evidence="1" id="KW-0547">Nucleotide-binding</keyword>
<evidence type="ECO:0000313" key="4">
    <source>
        <dbReference type="EMBL" id="PIB24140.1"/>
    </source>
</evidence>
<feature type="domain" description="ABC transporter" evidence="3">
    <location>
        <begin position="1"/>
        <end position="229"/>
    </location>
</feature>
<organism evidence="4 5">
    <name type="scientific">Paramylibacter kogurei</name>
    <dbReference type="NCBI Taxonomy" id="1889778"/>
    <lineage>
        <taxon>Bacteria</taxon>
        <taxon>Pseudomonadati</taxon>
        <taxon>Pseudomonadota</taxon>
        <taxon>Alphaproteobacteria</taxon>
        <taxon>Rhodobacterales</taxon>
        <taxon>Paracoccaceae</taxon>
        <taxon>Paramylibacter</taxon>
    </lineage>
</organism>
<proteinExistence type="predicted"/>
<keyword evidence="5" id="KW-1185">Reference proteome</keyword>
<dbReference type="SUPFAM" id="SSF52540">
    <property type="entry name" value="P-loop containing nucleoside triphosphate hydrolases"/>
    <property type="match status" value="1"/>
</dbReference>
<evidence type="ECO:0000256" key="1">
    <source>
        <dbReference type="ARBA" id="ARBA00022741"/>
    </source>
</evidence>